<dbReference type="AlphaFoldDB" id="A0AAV6NFJ8"/>
<evidence type="ECO:0000313" key="2">
    <source>
        <dbReference type="EMBL" id="KAG6597291.1"/>
    </source>
</evidence>
<dbReference type="EMBL" id="JAGKQH010000006">
    <property type="protein sequence ID" value="KAG6597291.1"/>
    <property type="molecule type" value="Genomic_DNA"/>
</dbReference>
<keyword evidence="3" id="KW-1185">Reference proteome</keyword>
<proteinExistence type="predicted"/>
<name>A0AAV6NFJ8_9ROSI</name>
<gene>
    <name evidence="2" type="ORF">SDJN03_10471</name>
    <name evidence="1" type="ORF">SDJN03_17021</name>
</gene>
<dbReference type="Proteomes" id="UP000685013">
    <property type="component" value="Chromosome 6"/>
</dbReference>
<dbReference type="Proteomes" id="UP000685013">
    <property type="component" value="Chromosome 11"/>
</dbReference>
<evidence type="ECO:0000313" key="3">
    <source>
        <dbReference type="Proteomes" id="UP000685013"/>
    </source>
</evidence>
<accession>A0AAV6NFJ8</accession>
<feature type="non-terminal residue" evidence="2">
    <location>
        <position position="1"/>
    </location>
</feature>
<organism evidence="2 3">
    <name type="scientific">Cucurbita argyrosperma subsp. sororia</name>
    <dbReference type="NCBI Taxonomy" id="37648"/>
    <lineage>
        <taxon>Eukaryota</taxon>
        <taxon>Viridiplantae</taxon>
        <taxon>Streptophyta</taxon>
        <taxon>Embryophyta</taxon>
        <taxon>Tracheophyta</taxon>
        <taxon>Spermatophyta</taxon>
        <taxon>Magnoliopsida</taxon>
        <taxon>eudicotyledons</taxon>
        <taxon>Gunneridae</taxon>
        <taxon>Pentapetalae</taxon>
        <taxon>rosids</taxon>
        <taxon>fabids</taxon>
        <taxon>Cucurbitales</taxon>
        <taxon>Cucurbitaceae</taxon>
        <taxon>Cucurbiteae</taxon>
        <taxon>Cucurbita</taxon>
    </lineage>
</organism>
<dbReference type="EMBL" id="JAGKQH010000011">
    <property type="protein sequence ID" value="KAG6588456.1"/>
    <property type="molecule type" value="Genomic_DNA"/>
</dbReference>
<comment type="caution">
    <text evidence="2">The sequence shown here is derived from an EMBL/GenBank/DDBJ whole genome shotgun (WGS) entry which is preliminary data.</text>
</comment>
<reference evidence="2 3" key="1">
    <citation type="journal article" date="2021" name="Hortic Res">
        <title>The domestication of Cucurbita argyrosperma as revealed by the genome of its wild relative.</title>
        <authorList>
            <person name="Barrera-Redondo J."/>
            <person name="Sanchez-de la Vega G."/>
            <person name="Aguirre-Liguori J.A."/>
            <person name="Castellanos-Morales G."/>
            <person name="Gutierrez-Guerrero Y.T."/>
            <person name="Aguirre-Dugua X."/>
            <person name="Aguirre-Planter E."/>
            <person name="Tenaillon M.I."/>
            <person name="Lira-Saade R."/>
            <person name="Eguiarte L.E."/>
        </authorList>
    </citation>
    <scope>NUCLEOTIDE SEQUENCE [LARGE SCALE GENOMIC DNA]</scope>
    <source>
        <strain evidence="2">JBR-2021</strain>
    </source>
</reference>
<sequence length="73" mass="8094">MDTSFSGNGRLELWNRASRSISLKPWYAHGIAEAIMRTANLSIPLKVLDNLPLSDVLRKSSFLMDGSMGRKAT</sequence>
<evidence type="ECO:0000313" key="1">
    <source>
        <dbReference type="EMBL" id="KAG6588456.1"/>
    </source>
</evidence>
<reference evidence="2" key="2">
    <citation type="submission" date="2021-03" db="EMBL/GenBank/DDBJ databases">
        <authorList>
            <person name="Barrera-Redondo J."/>
        </authorList>
    </citation>
    <scope>NUCLEOTIDE SEQUENCE</scope>
    <source>
        <strain evidence="2">JBR-2021</strain>
        <tissue evidence="2">Leaves</tissue>
    </source>
</reference>
<protein>
    <submittedName>
        <fullName evidence="2">Uncharacterized protein</fullName>
    </submittedName>
</protein>